<comment type="caution">
    <text evidence="2">The sequence shown here is derived from an EMBL/GenBank/DDBJ whole genome shotgun (WGS) entry which is preliminary data.</text>
</comment>
<protein>
    <submittedName>
        <fullName evidence="2">Uncharacterized protein</fullName>
    </submittedName>
</protein>
<dbReference type="AlphaFoldDB" id="A0AAN9T718"/>
<keyword evidence="1" id="KW-0472">Membrane</keyword>
<evidence type="ECO:0000313" key="3">
    <source>
        <dbReference type="Proteomes" id="UP001386955"/>
    </source>
</evidence>
<name>A0AAN9T718_PSOTE</name>
<feature type="transmembrane region" description="Helical" evidence="1">
    <location>
        <begin position="41"/>
        <end position="60"/>
    </location>
</feature>
<accession>A0AAN9T718</accession>
<dbReference type="Proteomes" id="UP001386955">
    <property type="component" value="Unassembled WGS sequence"/>
</dbReference>
<organism evidence="2 3">
    <name type="scientific">Psophocarpus tetragonolobus</name>
    <name type="common">Winged bean</name>
    <name type="synonym">Dolichos tetragonolobus</name>
    <dbReference type="NCBI Taxonomy" id="3891"/>
    <lineage>
        <taxon>Eukaryota</taxon>
        <taxon>Viridiplantae</taxon>
        <taxon>Streptophyta</taxon>
        <taxon>Embryophyta</taxon>
        <taxon>Tracheophyta</taxon>
        <taxon>Spermatophyta</taxon>
        <taxon>Magnoliopsida</taxon>
        <taxon>eudicotyledons</taxon>
        <taxon>Gunneridae</taxon>
        <taxon>Pentapetalae</taxon>
        <taxon>rosids</taxon>
        <taxon>fabids</taxon>
        <taxon>Fabales</taxon>
        <taxon>Fabaceae</taxon>
        <taxon>Papilionoideae</taxon>
        <taxon>50 kb inversion clade</taxon>
        <taxon>NPAAA clade</taxon>
        <taxon>indigoferoid/millettioid clade</taxon>
        <taxon>Phaseoleae</taxon>
        <taxon>Psophocarpus</taxon>
    </lineage>
</organism>
<evidence type="ECO:0000256" key="1">
    <source>
        <dbReference type="SAM" id="Phobius"/>
    </source>
</evidence>
<keyword evidence="1" id="KW-0812">Transmembrane</keyword>
<keyword evidence="3" id="KW-1185">Reference proteome</keyword>
<proteinExistence type="predicted"/>
<keyword evidence="1" id="KW-1133">Transmembrane helix</keyword>
<gene>
    <name evidence="2" type="ORF">VNO78_09749</name>
</gene>
<reference evidence="2 3" key="1">
    <citation type="submission" date="2024-01" db="EMBL/GenBank/DDBJ databases">
        <title>The genomes of 5 underutilized Papilionoideae crops provide insights into root nodulation and disease resistanc.</title>
        <authorList>
            <person name="Jiang F."/>
        </authorList>
    </citation>
    <scope>NUCLEOTIDE SEQUENCE [LARGE SCALE GENOMIC DNA]</scope>
    <source>
        <strain evidence="2">DUOXIRENSHENG_FW03</strain>
        <tissue evidence="2">Leaves</tissue>
    </source>
</reference>
<evidence type="ECO:0000313" key="2">
    <source>
        <dbReference type="EMBL" id="KAK7407718.1"/>
    </source>
</evidence>
<sequence>MQRQHYLTLVAVCVTVLRTEAGKKIEALQNKDKDINGHCRFLWFATWVVAFSTPAVLFVAKQLLGWDQIDPSCTTLWFFKTTINVIYDFCLYLGVGVLWACAVKTVVITRAMQVRNSQVSGFPNFEVNHL</sequence>
<dbReference type="EMBL" id="JAYMYS010000002">
    <property type="protein sequence ID" value="KAK7407718.1"/>
    <property type="molecule type" value="Genomic_DNA"/>
</dbReference>